<sequence length="279" mass="29558">MTAWVLLPVSLSAFSITGIWVVYAMAVMNHHVCPVGNWFYNESCPEDTSKHGYPKTCCTVQDIPLVSKCGSSPPESCLFSLIGNVGAFMVVVICVLRYGQIMERCRSTWINTAALVTGLINAVGLVMVGNFQVDHAKSLHYIGAGVAFPAGMVFVCLQCLLTYRAATSLLHQWLGHTRVALTTVALISLVLIVVISLTLPVYQHAAAVCEWIYTVDILVFYGSFSFEFGSVSGDTVLAVLGRGGVPGLGGGGGLGKAAKSPGSGTSSHLHSNPESIAMI</sequence>
<evidence type="ECO:0000256" key="2">
    <source>
        <dbReference type="ARBA" id="ARBA00006565"/>
    </source>
</evidence>
<dbReference type="Proteomes" id="UP000314986">
    <property type="component" value="Unassembled WGS sequence"/>
</dbReference>
<comment type="subcellular location">
    <subcellularLocation>
        <location evidence="1">Cell membrane</location>
        <topology evidence="1">Multi-pass membrane protein</topology>
    </subcellularLocation>
</comment>
<evidence type="ECO:0000256" key="5">
    <source>
        <dbReference type="ARBA" id="ARBA00022692"/>
    </source>
</evidence>
<keyword evidence="6 11" id="KW-1133">Transmembrane helix</keyword>
<dbReference type="GO" id="GO:0005886">
    <property type="term" value="C:plasma membrane"/>
    <property type="evidence" value="ECO:0007669"/>
    <property type="project" value="UniProtKB-SubCell"/>
</dbReference>
<dbReference type="InParanoid" id="A0A4W3I792"/>
<name>A0A4W3I792_CALMI</name>
<evidence type="ECO:0000256" key="10">
    <source>
        <dbReference type="SAM" id="MobiDB-lite"/>
    </source>
</evidence>
<evidence type="ECO:0000256" key="9">
    <source>
        <dbReference type="ARBA" id="ARBA00030381"/>
    </source>
</evidence>
<gene>
    <name evidence="13" type="primary">tmem150aa</name>
</gene>
<feature type="domain" description="CWH43-like N-terminal" evidence="12">
    <location>
        <begin position="4"/>
        <end position="230"/>
    </location>
</feature>
<keyword evidence="4" id="KW-1003">Cell membrane</keyword>
<dbReference type="GO" id="GO:0072659">
    <property type="term" value="P:protein localization to plasma membrane"/>
    <property type="evidence" value="ECO:0007669"/>
    <property type="project" value="TreeGrafter"/>
</dbReference>
<feature type="transmembrane region" description="Helical" evidence="11">
    <location>
        <begin position="78"/>
        <end position="96"/>
    </location>
</feature>
<keyword evidence="14" id="KW-1185">Reference proteome</keyword>
<evidence type="ECO:0000256" key="4">
    <source>
        <dbReference type="ARBA" id="ARBA00022475"/>
    </source>
</evidence>
<reference evidence="14" key="1">
    <citation type="journal article" date="2006" name="Science">
        <title>Ancient noncoding elements conserved in the human genome.</title>
        <authorList>
            <person name="Venkatesh B."/>
            <person name="Kirkness E.F."/>
            <person name="Loh Y.H."/>
            <person name="Halpern A.L."/>
            <person name="Lee A.P."/>
            <person name="Johnson J."/>
            <person name="Dandona N."/>
            <person name="Viswanathan L.D."/>
            <person name="Tay A."/>
            <person name="Venter J.C."/>
            <person name="Strausberg R.L."/>
            <person name="Brenner S."/>
        </authorList>
    </citation>
    <scope>NUCLEOTIDE SEQUENCE [LARGE SCALE GENOMIC DNA]</scope>
</reference>
<dbReference type="Ensembl" id="ENSCMIT00000023729.1">
    <property type="protein sequence ID" value="ENSCMIP00000023331.1"/>
    <property type="gene ID" value="ENSCMIG00000010454.1"/>
</dbReference>
<accession>A0A4W3I792</accession>
<evidence type="ECO:0000313" key="13">
    <source>
        <dbReference type="Ensembl" id="ENSCMIP00000023331.1"/>
    </source>
</evidence>
<evidence type="ECO:0000259" key="12">
    <source>
        <dbReference type="Pfam" id="PF10277"/>
    </source>
</evidence>
<comment type="similarity">
    <text evidence="2">Belongs to the DRAM/TMEM150 family.</text>
</comment>
<keyword evidence="8" id="KW-0325">Glycoprotein</keyword>
<evidence type="ECO:0000256" key="7">
    <source>
        <dbReference type="ARBA" id="ARBA00023136"/>
    </source>
</evidence>
<dbReference type="OMA" id="DPAKHGY"/>
<evidence type="ECO:0000313" key="14">
    <source>
        <dbReference type="Proteomes" id="UP000314986"/>
    </source>
</evidence>
<keyword evidence="5 11" id="KW-0812">Transmembrane</keyword>
<evidence type="ECO:0000256" key="3">
    <source>
        <dbReference type="ARBA" id="ARBA00016019"/>
    </source>
</evidence>
<reference evidence="14" key="2">
    <citation type="journal article" date="2007" name="PLoS Biol.">
        <title>Survey sequencing and comparative analysis of the elephant shark (Callorhinchus milii) genome.</title>
        <authorList>
            <person name="Venkatesh B."/>
            <person name="Kirkness E.F."/>
            <person name="Loh Y.H."/>
            <person name="Halpern A.L."/>
            <person name="Lee A.P."/>
            <person name="Johnson J."/>
            <person name="Dandona N."/>
            <person name="Viswanathan L.D."/>
            <person name="Tay A."/>
            <person name="Venter J.C."/>
            <person name="Strausberg R.L."/>
            <person name="Brenner S."/>
        </authorList>
    </citation>
    <scope>NUCLEOTIDE SEQUENCE [LARGE SCALE GENOMIC DNA]</scope>
</reference>
<evidence type="ECO:0000256" key="1">
    <source>
        <dbReference type="ARBA" id="ARBA00004651"/>
    </source>
</evidence>
<proteinExistence type="inferred from homology"/>
<reference evidence="14" key="3">
    <citation type="journal article" date="2014" name="Nature">
        <title>Elephant shark genome provides unique insights into gnathostome evolution.</title>
        <authorList>
            <consortium name="International Elephant Shark Genome Sequencing Consortium"/>
            <person name="Venkatesh B."/>
            <person name="Lee A.P."/>
            <person name="Ravi V."/>
            <person name="Maurya A.K."/>
            <person name="Lian M.M."/>
            <person name="Swann J.B."/>
            <person name="Ohta Y."/>
            <person name="Flajnik M.F."/>
            <person name="Sutoh Y."/>
            <person name="Kasahara M."/>
            <person name="Hoon S."/>
            <person name="Gangu V."/>
            <person name="Roy S.W."/>
            <person name="Irimia M."/>
            <person name="Korzh V."/>
            <person name="Kondrychyn I."/>
            <person name="Lim Z.W."/>
            <person name="Tay B.H."/>
            <person name="Tohari S."/>
            <person name="Kong K.W."/>
            <person name="Ho S."/>
            <person name="Lorente-Galdos B."/>
            <person name="Quilez J."/>
            <person name="Marques-Bonet T."/>
            <person name="Raney B.J."/>
            <person name="Ingham P.W."/>
            <person name="Tay A."/>
            <person name="Hillier L.W."/>
            <person name="Minx P."/>
            <person name="Boehm T."/>
            <person name="Wilson R.K."/>
            <person name="Brenner S."/>
            <person name="Warren W.C."/>
        </authorList>
    </citation>
    <scope>NUCLEOTIDE SEQUENCE [LARGE SCALE GENOMIC DNA]</scope>
</reference>
<evidence type="ECO:0000256" key="11">
    <source>
        <dbReference type="SAM" id="Phobius"/>
    </source>
</evidence>
<organism evidence="13 14">
    <name type="scientific">Callorhinchus milii</name>
    <name type="common">Ghost shark</name>
    <dbReference type="NCBI Taxonomy" id="7868"/>
    <lineage>
        <taxon>Eukaryota</taxon>
        <taxon>Metazoa</taxon>
        <taxon>Chordata</taxon>
        <taxon>Craniata</taxon>
        <taxon>Vertebrata</taxon>
        <taxon>Chondrichthyes</taxon>
        <taxon>Holocephali</taxon>
        <taxon>Chimaeriformes</taxon>
        <taxon>Callorhinchidae</taxon>
        <taxon>Callorhinchus</taxon>
    </lineage>
</organism>
<dbReference type="AlphaFoldDB" id="A0A4W3I792"/>
<reference evidence="13" key="4">
    <citation type="submission" date="2025-08" db="UniProtKB">
        <authorList>
            <consortium name="Ensembl"/>
        </authorList>
    </citation>
    <scope>IDENTIFICATION</scope>
</reference>
<dbReference type="STRING" id="7868.ENSCMIP00000023331"/>
<reference evidence="13" key="5">
    <citation type="submission" date="2025-09" db="UniProtKB">
        <authorList>
            <consortium name="Ensembl"/>
        </authorList>
    </citation>
    <scope>IDENTIFICATION</scope>
</reference>
<feature type="region of interest" description="Disordered" evidence="10">
    <location>
        <begin position="252"/>
        <end position="279"/>
    </location>
</feature>
<feature type="transmembrane region" description="Helical" evidence="11">
    <location>
        <begin position="108"/>
        <end position="129"/>
    </location>
</feature>
<dbReference type="InterPro" id="IPR050911">
    <property type="entry name" value="DRAM/TMEM150_Autophagy_Mod"/>
</dbReference>
<evidence type="ECO:0000256" key="6">
    <source>
        <dbReference type="ARBA" id="ARBA00022989"/>
    </source>
</evidence>
<dbReference type="PANTHER" id="PTHR21324:SF6">
    <property type="entry name" value="TRANSMEMBRANE PROTEIN 150A"/>
    <property type="match status" value="1"/>
</dbReference>
<dbReference type="GeneTree" id="ENSGT01030000234578"/>
<evidence type="ECO:0000256" key="8">
    <source>
        <dbReference type="ARBA" id="ARBA00023180"/>
    </source>
</evidence>
<protein>
    <recommendedName>
        <fullName evidence="3">Transmembrane protein 150A</fullName>
    </recommendedName>
    <alternativeName>
        <fullName evidence="9">Transmembrane protein 150</fullName>
    </alternativeName>
</protein>
<feature type="transmembrane region" description="Helical" evidence="11">
    <location>
        <begin position="178"/>
        <end position="202"/>
    </location>
</feature>
<dbReference type="Pfam" id="PF10277">
    <property type="entry name" value="Frag1"/>
    <property type="match status" value="1"/>
</dbReference>
<feature type="compositionally biased region" description="Polar residues" evidence="10">
    <location>
        <begin position="265"/>
        <end position="279"/>
    </location>
</feature>
<dbReference type="InterPro" id="IPR019402">
    <property type="entry name" value="CWH43_N"/>
</dbReference>
<feature type="transmembrane region" description="Helical" evidence="11">
    <location>
        <begin position="141"/>
        <end position="166"/>
    </location>
</feature>
<keyword evidence="7 11" id="KW-0472">Membrane</keyword>
<dbReference type="PANTHER" id="PTHR21324">
    <property type="entry name" value="FASTING-INDUCIBLE INTEGRAL MEMBRANE PROTEIN TM6P1-RELATED"/>
    <property type="match status" value="1"/>
</dbReference>